<keyword evidence="5 12" id="KW-0732">Signal</keyword>
<feature type="signal peptide" evidence="12">
    <location>
        <begin position="1"/>
        <end position="39"/>
    </location>
</feature>
<dbReference type="PANTHER" id="PTHR22650">
    <property type="entry name" value="GLYCOPROTEIN IB BETA"/>
    <property type="match status" value="1"/>
</dbReference>
<dbReference type="InterPro" id="IPR032675">
    <property type="entry name" value="LRR_dom_sf"/>
</dbReference>
<keyword evidence="9 11" id="KW-0472">Membrane</keyword>
<dbReference type="SUPFAM" id="SSF52058">
    <property type="entry name" value="L domain-like"/>
    <property type="match status" value="1"/>
</dbReference>
<evidence type="ECO:0000256" key="5">
    <source>
        <dbReference type="ARBA" id="ARBA00022729"/>
    </source>
</evidence>
<protein>
    <submittedName>
        <fullName evidence="15">Glycoprotein Ib platelet subunit beta</fullName>
    </submittedName>
</protein>
<accession>A0A8C8VJY6</accession>
<evidence type="ECO:0000256" key="12">
    <source>
        <dbReference type="SAM" id="SignalP"/>
    </source>
</evidence>
<name>A0A8C8VJY6_9SAUR</name>
<keyword evidence="4" id="KW-0356">Hemostasis</keyword>
<reference evidence="15" key="2">
    <citation type="submission" date="2025-09" db="UniProtKB">
        <authorList>
            <consortium name="Ensembl"/>
        </authorList>
    </citation>
    <scope>IDENTIFICATION</scope>
</reference>
<evidence type="ECO:0000256" key="11">
    <source>
        <dbReference type="SAM" id="Phobius"/>
    </source>
</evidence>
<dbReference type="InterPro" id="IPR000372">
    <property type="entry name" value="LRRNT"/>
</dbReference>
<evidence type="ECO:0000256" key="7">
    <source>
        <dbReference type="ARBA" id="ARBA00022989"/>
    </source>
</evidence>
<evidence type="ECO:0000259" key="14">
    <source>
        <dbReference type="SMART" id="SM00082"/>
    </source>
</evidence>
<evidence type="ECO:0000256" key="2">
    <source>
        <dbReference type="ARBA" id="ARBA00022614"/>
    </source>
</evidence>
<reference evidence="15" key="1">
    <citation type="submission" date="2025-08" db="UniProtKB">
        <authorList>
            <consortium name="Ensembl"/>
        </authorList>
    </citation>
    <scope>IDENTIFICATION</scope>
</reference>
<sequence>MLTLLWCQRPARDSVCKELKMSCWIPFLSLLAFLPLVTPTCPSPCQCGDNIVNCMSKGLNESSLPASFSPSTRRILLNNNNLTVLPSGLLDNLKSLQEAYLWENPWECDCNILYLRSWLQWQQNRTLYKNVVCASPEHLRGRIIAYLSEDEILSTCQYWYCSTALIAQICLFLLLLLQAILLICVIFFLHRFKRLANEGRMTTKETHESVDTWSPFAENADDID</sequence>
<proteinExistence type="predicted"/>
<keyword evidence="7 11" id="KW-1133">Transmembrane helix</keyword>
<evidence type="ECO:0000256" key="9">
    <source>
        <dbReference type="ARBA" id="ARBA00023136"/>
    </source>
</evidence>
<keyword evidence="16" id="KW-1185">Reference proteome</keyword>
<dbReference type="Pfam" id="PF01463">
    <property type="entry name" value="LRRCT"/>
    <property type="match status" value="1"/>
</dbReference>
<feature type="transmembrane region" description="Helical" evidence="11">
    <location>
        <begin position="165"/>
        <end position="189"/>
    </location>
</feature>
<dbReference type="AlphaFoldDB" id="A0A8C8VJY6"/>
<dbReference type="GO" id="GO:0007155">
    <property type="term" value="P:cell adhesion"/>
    <property type="evidence" value="ECO:0007669"/>
    <property type="project" value="UniProtKB-KW"/>
</dbReference>
<keyword evidence="2" id="KW-0433">Leucine-rich repeat</keyword>
<dbReference type="GO" id="GO:0007596">
    <property type="term" value="P:blood coagulation"/>
    <property type="evidence" value="ECO:0007669"/>
    <property type="project" value="UniProtKB-KW"/>
</dbReference>
<dbReference type="PANTHER" id="PTHR22650:SF7">
    <property type="entry name" value="PLATELET GLYCOPROTEIN IB BETA CHAIN"/>
    <property type="match status" value="1"/>
</dbReference>
<evidence type="ECO:0000256" key="6">
    <source>
        <dbReference type="ARBA" id="ARBA00022889"/>
    </source>
</evidence>
<dbReference type="Gene3D" id="3.80.10.10">
    <property type="entry name" value="Ribonuclease Inhibitor"/>
    <property type="match status" value="1"/>
</dbReference>
<evidence type="ECO:0000256" key="8">
    <source>
        <dbReference type="ARBA" id="ARBA00023084"/>
    </source>
</evidence>
<keyword evidence="6" id="KW-0130">Cell adhesion</keyword>
<dbReference type="InterPro" id="IPR000483">
    <property type="entry name" value="Cys-rich_flank_reg_C"/>
</dbReference>
<evidence type="ECO:0000256" key="4">
    <source>
        <dbReference type="ARBA" id="ARBA00022696"/>
    </source>
</evidence>
<evidence type="ECO:0000256" key="10">
    <source>
        <dbReference type="ARBA" id="ARBA00023157"/>
    </source>
</evidence>
<feature type="domain" description="LRRNT" evidence="13">
    <location>
        <begin position="40"/>
        <end position="74"/>
    </location>
</feature>
<feature type="chain" id="PRO_5034529700" evidence="12">
    <location>
        <begin position="40"/>
        <end position="224"/>
    </location>
</feature>
<evidence type="ECO:0000259" key="13">
    <source>
        <dbReference type="SMART" id="SM00013"/>
    </source>
</evidence>
<dbReference type="Proteomes" id="UP000694393">
    <property type="component" value="Unplaced"/>
</dbReference>
<evidence type="ECO:0000313" key="15">
    <source>
        <dbReference type="Ensembl" id="ENSPCEP00000013614.1"/>
    </source>
</evidence>
<dbReference type="Ensembl" id="ENSPCET00000014117.1">
    <property type="protein sequence ID" value="ENSPCEP00000013614.1"/>
    <property type="gene ID" value="ENSPCEG00000010812.1"/>
</dbReference>
<evidence type="ECO:0000256" key="3">
    <source>
        <dbReference type="ARBA" id="ARBA00022692"/>
    </source>
</evidence>
<organism evidence="15 16">
    <name type="scientific">Pelusios castaneus</name>
    <name type="common">West African mud turtle</name>
    <dbReference type="NCBI Taxonomy" id="367368"/>
    <lineage>
        <taxon>Eukaryota</taxon>
        <taxon>Metazoa</taxon>
        <taxon>Chordata</taxon>
        <taxon>Craniata</taxon>
        <taxon>Vertebrata</taxon>
        <taxon>Euteleostomi</taxon>
        <taxon>Archelosauria</taxon>
        <taxon>Testudinata</taxon>
        <taxon>Testudines</taxon>
        <taxon>Pleurodira</taxon>
        <taxon>Pelomedusidae</taxon>
        <taxon>Pelusios</taxon>
    </lineage>
</organism>
<keyword evidence="10" id="KW-1015">Disulfide bond</keyword>
<evidence type="ECO:0000256" key="1">
    <source>
        <dbReference type="ARBA" id="ARBA00004479"/>
    </source>
</evidence>
<dbReference type="InterPro" id="IPR052313">
    <property type="entry name" value="GPIb-IX-V_Complex"/>
</dbReference>
<dbReference type="SMART" id="SM00082">
    <property type="entry name" value="LRRCT"/>
    <property type="match status" value="1"/>
</dbReference>
<feature type="domain" description="LRRCT" evidence="14">
    <location>
        <begin position="104"/>
        <end position="157"/>
    </location>
</feature>
<keyword evidence="8" id="KW-0094">Blood coagulation</keyword>
<dbReference type="SMART" id="SM00013">
    <property type="entry name" value="LRRNT"/>
    <property type="match status" value="1"/>
</dbReference>
<evidence type="ECO:0000313" key="16">
    <source>
        <dbReference type="Proteomes" id="UP000694393"/>
    </source>
</evidence>
<comment type="subcellular location">
    <subcellularLocation>
        <location evidence="1">Membrane</location>
        <topology evidence="1">Single-pass type I membrane protein</topology>
    </subcellularLocation>
</comment>
<keyword evidence="3 11" id="KW-0812">Transmembrane</keyword>
<dbReference type="GO" id="GO:0016020">
    <property type="term" value="C:membrane"/>
    <property type="evidence" value="ECO:0007669"/>
    <property type="project" value="UniProtKB-SubCell"/>
</dbReference>